<evidence type="ECO:0000256" key="1">
    <source>
        <dbReference type="ARBA" id="ARBA00022450"/>
    </source>
</evidence>
<dbReference type="Pfam" id="PF00550">
    <property type="entry name" value="PP-binding"/>
    <property type="match status" value="1"/>
</dbReference>
<dbReference type="InterPro" id="IPR009081">
    <property type="entry name" value="PP-bd_ACP"/>
</dbReference>
<dbReference type="AlphaFoldDB" id="A0A5D4SCF3"/>
<dbReference type="Proteomes" id="UP000323732">
    <property type="component" value="Unassembled WGS sequence"/>
</dbReference>
<accession>A0A5D4SCF3</accession>
<organism evidence="4 5">
    <name type="scientific">Bacillus infantis</name>
    <dbReference type="NCBI Taxonomy" id="324767"/>
    <lineage>
        <taxon>Bacteria</taxon>
        <taxon>Bacillati</taxon>
        <taxon>Bacillota</taxon>
        <taxon>Bacilli</taxon>
        <taxon>Bacillales</taxon>
        <taxon>Bacillaceae</taxon>
        <taxon>Bacillus</taxon>
    </lineage>
</organism>
<evidence type="ECO:0000259" key="3">
    <source>
        <dbReference type="PROSITE" id="PS50075"/>
    </source>
</evidence>
<dbReference type="InterPro" id="IPR036736">
    <property type="entry name" value="ACP-like_sf"/>
</dbReference>
<evidence type="ECO:0000313" key="4">
    <source>
        <dbReference type="EMBL" id="TYS60659.1"/>
    </source>
</evidence>
<evidence type="ECO:0000256" key="2">
    <source>
        <dbReference type="ARBA" id="ARBA00022553"/>
    </source>
</evidence>
<dbReference type="RefSeq" id="WP_148950807.1">
    <property type="nucleotide sequence ID" value="NZ_VTES01000006.1"/>
</dbReference>
<gene>
    <name evidence="4" type="ORF">FZD47_20845</name>
</gene>
<keyword evidence="2" id="KW-0597">Phosphoprotein</keyword>
<dbReference type="EMBL" id="VTES01000006">
    <property type="protein sequence ID" value="TYS60659.1"/>
    <property type="molecule type" value="Genomic_DNA"/>
</dbReference>
<feature type="domain" description="Carrier" evidence="3">
    <location>
        <begin position="2"/>
        <end position="79"/>
    </location>
</feature>
<dbReference type="Gene3D" id="1.10.1200.10">
    <property type="entry name" value="ACP-like"/>
    <property type="match status" value="1"/>
</dbReference>
<comment type="caution">
    <text evidence="4">The sequence shown here is derived from an EMBL/GenBank/DDBJ whole genome shotgun (WGS) entry which is preliminary data.</text>
</comment>
<keyword evidence="1" id="KW-0596">Phosphopantetheine</keyword>
<proteinExistence type="predicted"/>
<dbReference type="SUPFAM" id="SSF47336">
    <property type="entry name" value="ACP-like"/>
    <property type="match status" value="1"/>
</dbReference>
<sequence length="83" mass="9503">MSLDKDIYILLSDEVCGVFPTVEILPEKSLFEIGFDSLRFMELVVLIEEKFNIAFPDEMLEITSQTKVQDIVNIVSDCLKTSR</sequence>
<dbReference type="InterPro" id="IPR006162">
    <property type="entry name" value="Ppantetheine_attach_site"/>
</dbReference>
<reference evidence="4 5" key="1">
    <citation type="submission" date="2019-08" db="EMBL/GenBank/DDBJ databases">
        <title>Bacillus genomes from the desert of Cuatro Cienegas, Coahuila.</title>
        <authorList>
            <person name="Olmedo-Alvarez G."/>
        </authorList>
    </citation>
    <scope>NUCLEOTIDE SEQUENCE [LARGE SCALE GENOMIC DNA]</scope>
    <source>
        <strain evidence="4 5">CH37_1T</strain>
    </source>
</reference>
<evidence type="ECO:0000313" key="5">
    <source>
        <dbReference type="Proteomes" id="UP000323732"/>
    </source>
</evidence>
<protein>
    <submittedName>
        <fullName evidence="4">Acyl carrier protein</fullName>
    </submittedName>
</protein>
<dbReference type="PROSITE" id="PS00012">
    <property type="entry name" value="PHOSPHOPANTETHEINE"/>
    <property type="match status" value="1"/>
</dbReference>
<dbReference type="PROSITE" id="PS50075">
    <property type="entry name" value="CARRIER"/>
    <property type="match status" value="1"/>
</dbReference>
<name>A0A5D4SCF3_9BACI</name>